<dbReference type="InterPro" id="IPR052157">
    <property type="entry name" value="BCAA_transport_permease"/>
</dbReference>
<feature type="transmembrane region" description="Helical" evidence="9">
    <location>
        <begin position="154"/>
        <end position="174"/>
    </location>
</feature>
<feature type="transmembrane region" description="Helical" evidence="9">
    <location>
        <begin position="293"/>
        <end position="317"/>
    </location>
</feature>
<comment type="subcellular location">
    <subcellularLocation>
        <location evidence="1">Cell membrane</location>
        <topology evidence="1">Multi-pass membrane protein</topology>
    </subcellularLocation>
</comment>
<keyword evidence="6 9" id="KW-1133">Transmembrane helix</keyword>
<feature type="transmembrane region" description="Helical" evidence="9">
    <location>
        <begin position="252"/>
        <end position="281"/>
    </location>
</feature>
<dbReference type="PANTHER" id="PTHR11795:SF447">
    <property type="entry name" value="ABC TRANSPORTER PERMEASE PROTEIN"/>
    <property type="match status" value="1"/>
</dbReference>
<evidence type="ECO:0000313" key="11">
    <source>
        <dbReference type="Proteomes" id="UP000239001"/>
    </source>
</evidence>
<evidence type="ECO:0000256" key="9">
    <source>
        <dbReference type="SAM" id="Phobius"/>
    </source>
</evidence>
<keyword evidence="11" id="KW-1185">Reference proteome</keyword>
<dbReference type="GO" id="GO:0006865">
    <property type="term" value="P:amino acid transport"/>
    <property type="evidence" value="ECO:0007669"/>
    <property type="project" value="UniProtKB-KW"/>
</dbReference>
<name>A0A2T1M2B3_9CHRO</name>
<dbReference type="RefSeq" id="WP_106455254.1">
    <property type="nucleotide sequence ID" value="NZ_PXOH01000002.1"/>
</dbReference>
<comment type="caution">
    <text evidence="10">The sequence shown here is derived from an EMBL/GenBank/DDBJ whole genome shotgun (WGS) entry which is preliminary data.</text>
</comment>
<evidence type="ECO:0000256" key="1">
    <source>
        <dbReference type="ARBA" id="ARBA00004651"/>
    </source>
</evidence>
<dbReference type="InterPro" id="IPR001851">
    <property type="entry name" value="ABC_transp_permease"/>
</dbReference>
<feature type="transmembrane region" description="Helical" evidence="9">
    <location>
        <begin position="99"/>
        <end position="117"/>
    </location>
</feature>
<reference evidence="10 11" key="2">
    <citation type="submission" date="2018-03" db="EMBL/GenBank/DDBJ databases">
        <authorList>
            <person name="Keele B.F."/>
        </authorList>
    </citation>
    <scope>NUCLEOTIDE SEQUENCE [LARGE SCALE GENOMIC DNA]</scope>
    <source>
        <strain evidence="10 11">CCALA 016</strain>
    </source>
</reference>
<keyword evidence="7 9" id="KW-0472">Membrane</keyword>
<gene>
    <name evidence="10" type="ORF">C7H19_02190</name>
</gene>
<dbReference type="EMBL" id="PXOH01000002">
    <property type="protein sequence ID" value="PSF38889.1"/>
    <property type="molecule type" value="Genomic_DNA"/>
</dbReference>
<dbReference type="GO" id="GO:0022857">
    <property type="term" value="F:transmembrane transporter activity"/>
    <property type="evidence" value="ECO:0007669"/>
    <property type="project" value="InterPro"/>
</dbReference>
<evidence type="ECO:0000256" key="4">
    <source>
        <dbReference type="ARBA" id="ARBA00022692"/>
    </source>
</evidence>
<reference evidence="10 11" key="1">
    <citation type="submission" date="2018-03" db="EMBL/GenBank/DDBJ databases">
        <title>The ancient ancestry and fast evolution of plastids.</title>
        <authorList>
            <person name="Moore K.R."/>
            <person name="Magnabosco C."/>
            <person name="Momper L."/>
            <person name="Gold D.A."/>
            <person name="Bosak T."/>
            <person name="Fournier G.P."/>
        </authorList>
    </citation>
    <scope>NUCLEOTIDE SEQUENCE [LARGE SCALE GENOMIC DNA]</scope>
    <source>
        <strain evidence="10 11">CCALA 016</strain>
    </source>
</reference>
<keyword evidence="2" id="KW-0813">Transport</keyword>
<evidence type="ECO:0000256" key="3">
    <source>
        <dbReference type="ARBA" id="ARBA00022475"/>
    </source>
</evidence>
<organism evidence="10 11">
    <name type="scientific">Aphanothece hegewaldii CCALA 016</name>
    <dbReference type="NCBI Taxonomy" id="2107694"/>
    <lineage>
        <taxon>Bacteria</taxon>
        <taxon>Bacillati</taxon>
        <taxon>Cyanobacteriota</taxon>
        <taxon>Cyanophyceae</taxon>
        <taxon>Oscillatoriophycideae</taxon>
        <taxon>Chroococcales</taxon>
        <taxon>Aphanothecaceae</taxon>
        <taxon>Aphanothece</taxon>
    </lineage>
</organism>
<proteinExistence type="inferred from homology"/>
<dbReference type="OrthoDB" id="9807115at2"/>
<evidence type="ECO:0000256" key="7">
    <source>
        <dbReference type="ARBA" id="ARBA00023136"/>
    </source>
</evidence>
<feature type="transmembrane region" description="Helical" evidence="9">
    <location>
        <begin position="211"/>
        <end position="231"/>
    </location>
</feature>
<dbReference type="Proteomes" id="UP000239001">
    <property type="component" value="Unassembled WGS sequence"/>
</dbReference>
<comment type="similarity">
    <text evidence="8">Belongs to the binding-protein-dependent transport system permease family. LivHM subfamily.</text>
</comment>
<feature type="transmembrane region" description="Helical" evidence="9">
    <location>
        <begin position="67"/>
        <end position="87"/>
    </location>
</feature>
<evidence type="ECO:0000256" key="5">
    <source>
        <dbReference type="ARBA" id="ARBA00022970"/>
    </source>
</evidence>
<evidence type="ECO:0000256" key="2">
    <source>
        <dbReference type="ARBA" id="ARBA00022448"/>
    </source>
</evidence>
<dbReference type="CDD" id="cd06582">
    <property type="entry name" value="TM_PBP1_LivH_like"/>
    <property type="match status" value="1"/>
</dbReference>
<protein>
    <submittedName>
        <fullName evidence="10">Branched-chain amino acid ABC transporter permease</fullName>
    </submittedName>
</protein>
<dbReference type="GO" id="GO:0005886">
    <property type="term" value="C:plasma membrane"/>
    <property type="evidence" value="ECO:0007669"/>
    <property type="project" value="UniProtKB-SubCell"/>
</dbReference>
<dbReference type="Pfam" id="PF02653">
    <property type="entry name" value="BPD_transp_2"/>
    <property type="match status" value="1"/>
</dbReference>
<keyword evidence="4 9" id="KW-0812">Transmembrane</keyword>
<keyword evidence="3" id="KW-1003">Cell membrane</keyword>
<evidence type="ECO:0000313" key="10">
    <source>
        <dbReference type="EMBL" id="PSF38889.1"/>
    </source>
</evidence>
<sequence length="386" mass="41590">MLPLFEGLFNGISIGSVLLIAALGLAVVFGLMGVINLAHGELMMLGAYTTYVVQNIFKPLGSPWFDVYILFALPMAFLVAGIVGLLLERGVIRFLYGRPLETLLATWGVSLILQQFVRSVNTLLAISLIVFSVLFFGGLWVLRRRVDWERIKNWAIAAILLLSLAISTVLGNLLSKNPVLARPWFSARNVDVTAPAWLRGGFPIGSFQIPYTRLFIIVLTVLCVLATYWFLNRSHWGLRIRSVTQNRQMSSCLGIPTATVDALTFALGSGLAGIAGCAISLLGSVGPNTGQNYIIDTFMVVVVGGVGNLLGTILAALAIGTINYLIGSGTFALLLSSVTALQPLTDLFNFFATTSMAKVLVFAFIIAFLQVKPAGIFAPKGRTAEI</sequence>
<dbReference type="AlphaFoldDB" id="A0A2T1M2B3"/>
<evidence type="ECO:0000256" key="8">
    <source>
        <dbReference type="ARBA" id="ARBA00037998"/>
    </source>
</evidence>
<feature type="transmembrane region" description="Helical" evidence="9">
    <location>
        <begin position="123"/>
        <end position="142"/>
    </location>
</feature>
<keyword evidence="5" id="KW-0029">Amino-acid transport</keyword>
<dbReference type="PANTHER" id="PTHR11795">
    <property type="entry name" value="BRANCHED-CHAIN AMINO ACID TRANSPORT SYSTEM PERMEASE PROTEIN LIVH"/>
    <property type="match status" value="1"/>
</dbReference>
<feature type="transmembrane region" description="Helical" evidence="9">
    <location>
        <begin position="12"/>
        <end position="35"/>
    </location>
</feature>
<accession>A0A2T1M2B3</accession>
<evidence type="ECO:0000256" key="6">
    <source>
        <dbReference type="ARBA" id="ARBA00022989"/>
    </source>
</evidence>
<feature type="transmembrane region" description="Helical" evidence="9">
    <location>
        <begin position="324"/>
        <end position="341"/>
    </location>
</feature>